<dbReference type="SUPFAM" id="SSF46689">
    <property type="entry name" value="Homeodomain-like"/>
    <property type="match status" value="1"/>
</dbReference>
<dbReference type="GO" id="GO:0003677">
    <property type="term" value="F:DNA binding"/>
    <property type="evidence" value="ECO:0007669"/>
    <property type="project" value="UniProtKB-UniRule"/>
</dbReference>
<dbReference type="InterPro" id="IPR001647">
    <property type="entry name" value="HTH_TetR"/>
</dbReference>
<feature type="DNA-binding region" description="H-T-H motif" evidence="2">
    <location>
        <begin position="29"/>
        <end position="48"/>
    </location>
</feature>
<evidence type="ECO:0000313" key="5">
    <source>
        <dbReference type="Proteomes" id="UP000198510"/>
    </source>
</evidence>
<gene>
    <name evidence="4" type="ORF">SAMN05421823_109201</name>
</gene>
<name>A0A1G9PJJ7_9BACT</name>
<keyword evidence="1 2" id="KW-0238">DNA-binding</keyword>
<sequence length="214" mass="25215">MEQKTETMRERIRKGAEDLYLRYGLRSVTMDDVAKDLSVSKKTIYQFFRDKHELVQCVMLEHQCRTEDVLQGISQEAHDAIEEFILISIMLQKMFANMNPVVLYDLQKYHPDAWHVFLEHRDSCIEKTILHNLQWGQRDGLYRDDAHPAILARMRIEQAMLAFDSSAFPHDTYSLVEVQTQFLLHFIHGVVSPRGYELLQTYKAKYNIRTHGKP</sequence>
<organism evidence="4 5">
    <name type="scientific">Catalinimonas alkaloidigena</name>
    <dbReference type="NCBI Taxonomy" id="1075417"/>
    <lineage>
        <taxon>Bacteria</taxon>
        <taxon>Pseudomonadati</taxon>
        <taxon>Bacteroidota</taxon>
        <taxon>Cytophagia</taxon>
        <taxon>Cytophagales</taxon>
        <taxon>Catalimonadaceae</taxon>
        <taxon>Catalinimonas</taxon>
    </lineage>
</organism>
<dbReference type="EMBL" id="FNFO01000009">
    <property type="protein sequence ID" value="SDL98387.1"/>
    <property type="molecule type" value="Genomic_DNA"/>
</dbReference>
<dbReference type="Pfam" id="PF00440">
    <property type="entry name" value="TetR_N"/>
    <property type="match status" value="1"/>
</dbReference>
<reference evidence="4 5" key="1">
    <citation type="submission" date="2016-10" db="EMBL/GenBank/DDBJ databases">
        <authorList>
            <person name="de Groot N.N."/>
        </authorList>
    </citation>
    <scope>NUCLEOTIDE SEQUENCE [LARGE SCALE GENOMIC DNA]</scope>
    <source>
        <strain evidence="4 5">DSM 25186</strain>
    </source>
</reference>
<dbReference type="PROSITE" id="PS50977">
    <property type="entry name" value="HTH_TETR_2"/>
    <property type="match status" value="1"/>
</dbReference>
<dbReference type="Gene3D" id="1.10.357.10">
    <property type="entry name" value="Tetracycline Repressor, domain 2"/>
    <property type="match status" value="1"/>
</dbReference>
<dbReference type="PANTHER" id="PTHR43479:SF11">
    <property type="entry name" value="ACREF_ENVCD OPERON REPRESSOR-RELATED"/>
    <property type="match status" value="1"/>
</dbReference>
<dbReference type="InterPro" id="IPR050624">
    <property type="entry name" value="HTH-type_Tx_Regulator"/>
</dbReference>
<dbReference type="AlphaFoldDB" id="A0A1G9PJJ7"/>
<evidence type="ECO:0000256" key="2">
    <source>
        <dbReference type="PROSITE-ProRule" id="PRU00335"/>
    </source>
</evidence>
<proteinExistence type="predicted"/>
<dbReference type="STRING" id="1075417.SAMN05421823_109201"/>
<evidence type="ECO:0000313" key="4">
    <source>
        <dbReference type="EMBL" id="SDL98387.1"/>
    </source>
</evidence>
<feature type="domain" description="HTH tetR-type" evidence="3">
    <location>
        <begin position="6"/>
        <end position="66"/>
    </location>
</feature>
<dbReference type="OrthoDB" id="881297at2"/>
<evidence type="ECO:0000256" key="1">
    <source>
        <dbReference type="ARBA" id="ARBA00023125"/>
    </source>
</evidence>
<dbReference type="PANTHER" id="PTHR43479">
    <property type="entry name" value="ACREF/ENVCD OPERON REPRESSOR-RELATED"/>
    <property type="match status" value="1"/>
</dbReference>
<dbReference type="RefSeq" id="WP_143017405.1">
    <property type="nucleotide sequence ID" value="NZ_FNFO01000009.1"/>
</dbReference>
<accession>A0A1G9PJJ7</accession>
<evidence type="ECO:0000259" key="3">
    <source>
        <dbReference type="PROSITE" id="PS50977"/>
    </source>
</evidence>
<dbReference type="Proteomes" id="UP000198510">
    <property type="component" value="Unassembled WGS sequence"/>
</dbReference>
<dbReference type="InterPro" id="IPR009057">
    <property type="entry name" value="Homeodomain-like_sf"/>
</dbReference>
<keyword evidence="5" id="KW-1185">Reference proteome</keyword>
<protein>
    <submittedName>
        <fullName evidence="4">DNA-binding transcriptional regulator, AcrR family</fullName>
    </submittedName>
</protein>